<feature type="compositionally biased region" description="Basic and acidic residues" evidence="1">
    <location>
        <begin position="268"/>
        <end position="281"/>
    </location>
</feature>
<reference evidence="2 3" key="1">
    <citation type="submission" date="2019-06" db="EMBL/GenBank/DDBJ databases">
        <title>Sequencing the genomes of 1000 actinobacteria strains.</title>
        <authorList>
            <person name="Klenk H.-P."/>
        </authorList>
    </citation>
    <scope>NUCLEOTIDE SEQUENCE [LARGE SCALE GENOMIC DNA]</scope>
    <source>
        <strain evidence="2 3">DSM 46837</strain>
    </source>
</reference>
<gene>
    <name evidence="2" type="ORF">FHU33_3361</name>
</gene>
<feature type="region of interest" description="Disordered" evidence="1">
    <location>
        <begin position="1"/>
        <end position="465"/>
    </location>
</feature>
<proteinExistence type="predicted"/>
<evidence type="ECO:0000313" key="2">
    <source>
        <dbReference type="EMBL" id="TQN43889.1"/>
    </source>
</evidence>
<evidence type="ECO:0000313" key="3">
    <source>
        <dbReference type="Proteomes" id="UP000319865"/>
    </source>
</evidence>
<protein>
    <submittedName>
        <fullName evidence="2">Uncharacterized protein</fullName>
    </submittedName>
</protein>
<feature type="compositionally biased region" description="Basic and acidic residues" evidence="1">
    <location>
        <begin position="477"/>
        <end position="506"/>
    </location>
</feature>
<evidence type="ECO:0000256" key="1">
    <source>
        <dbReference type="SAM" id="MobiDB-lite"/>
    </source>
</evidence>
<feature type="compositionally biased region" description="Basic and acidic residues" evidence="1">
    <location>
        <begin position="110"/>
        <end position="130"/>
    </location>
</feature>
<feature type="compositionally biased region" description="Basic and acidic residues" evidence="1">
    <location>
        <begin position="191"/>
        <end position="206"/>
    </location>
</feature>
<feature type="compositionally biased region" description="Basic residues" evidence="1">
    <location>
        <begin position="295"/>
        <end position="319"/>
    </location>
</feature>
<keyword evidence="3" id="KW-1185">Reference proteome</keyword>
<name>A0A543PIK9_9ACTN</name>
<feature type="compositionally biased region" description="Basic residues" evidence="1">
    <location>
        <begin position="156"/>
        <end position="166"/>
    </location>
</feature>
<comment type="caution">
    <text evidence="2">The sequence shown here is derived from an EMBL/GenBank/DDBJ whole genome shotgun (WGS) entry which is preliminary data.</text>
</comment>
<accession>A0A543PIK9</accession>
<dbReference type="Proteomes" id="UP000319865">
    <property type="component" value="Unassembled WGS sequence"/>
</dbReference>
<organism evidence="2 3">
    <name type="scientific">Blastococcus colisei</name>
    <dbReference type="NCBI Taxonomy" id="1564162"/>
    <lineage>
        <taxon>Bacteria</taxon>
        <taxon>Bacillati</taxon>
        <taxon>Actinomycetota</taxon>
        <taxon>Actinomycetes</taxon>
        <taxon>Geodermatophilales</taxon>
        <taxon>Geodermatophilaceae</taxon>
        <taxon>Blastococcus</taxon>
    </lineage>
</organism>
<sequence>MAPGPPHEAVEGARPVVGRRQGARRDDSHLAPSQSAGQTTDVVGVQVGDEHHRQRVDAEPVETAVHRADVGPGVDEHPGAGTGGQHEGIALADVAGHDQRAGRRPSNNDLAHRPADDEQPDDRGERERAQPPEPPQRPADGDQEHGQQRGTLRSGRPARRAVRHVRGASGDEDQPPRRPSGSPDQCIRHPGQHDPDHRREQPEDGGHRHRRRGEQVRRERDEADRPRQAGDDRRGHHSRGRADGHRIGEQSPAAALPEAARPSGCQQDDARGGRDGQRETRIPGQPGIEQEEHAHHRAQCRHGRPSTARRQRQQGHRAHGGGADDARFRTGQDDETGEREAGDHGLHPPVERSAAERPQHAGQHDGDVRPGHRGEVRQAGPAEVLLEHRVHRPGVSDDQTRQQAGGRGIQHALRGGCQGCPKTSGGPLQTPGTADQSRWPASGEHCDDLVPGVGQGDADPHACPLTREQLPPVVRGAEQHHVRLQQERRPPVLEARHGRVGDDARRPRAAQDVGVAVQFQDDRHGPRLLGGPSQG</sequence>
<feature type="region of interest" description="Disordered" evidence="1">
    <location>
        <begin position="477"/>
        <end position="513"/>
    </location>
</feature>
<dbReference type="AlphaFoldDB" id="A0A543PIK9"/>
<feature type="compositionally biased region" description="Basic and acidic residues" evidence="1">
    <location>
        <begin position="213"/>
        <end position="248"/>
    </location>
</feature>
<feature type="compositionally biased region" description="Basic and acidic residues" evidence="1">
    <location>
        <begin position="322"/>
        <end position="376"/>
    </location>
</feature>
<feature type="compositionally biased region" description="Polar residues" evidence="1">
    <location>
        <begin position="426"/>
        <end position="436"/>
    </location>
</feature>
<dbReference type="EMBL" id="VFQE01000001">
    <property type="protein sequence ID" value="TQN43889.1"/>
    <property type="molecule type" value="Genomic_DNA"/>
</dbReference>
<feature type="compositionally biased region" description="Low complexity" evidence="1">
    <location>
        <begin position="37"/>
        <end position="47"/>
    </location>
</feature>
<feature type="compositionally biased region" description="Basic and acidic residues" evidence="1">
    <location>
        <begin position="48"/>
        <end position="78"/>
    </location>
</feature>